<dbReference type="EMBL" id="JAINUG010000107">
    <property type="protein sequence ID" value="KAJ8396323.1"/>
    <property type="molecule type" value="Genomic_DNA"/>
</dbReference>
<name>A0AAD7S5H6_9TELE</name>
<organism evidence="1 2">
    <name type="scientific">Aldrovandia affinis</name>
    <dbReference type="NCBI Taxonomy" id="143900"/>
    <lineage>
        <taxon>Eukaryota</taxon>
        <taxon>Metazoa</taxon>
        <taxon>Chordata</taxon>
        <taxon>Craniata</taxon>
        <taxon>Vertebrata</taxon>
        <taxon>Euteleostomi</taxon>
        <taxon>Actinopterygii</taxon>
        <taxon>Neopterygii</taxon>
        <taxon>Teleostei</taxon>
        <taxon>Notacanthiformes</taxon>
        <taxon>Halosauridae</taxon>
        <taxon>Aldrovandia</taxon>
    </lineage>
</organism>
<reference evidence="1" key="1">
    <citation type="journal article" date="2023" name="Science">
        <title>Genome structures resolve the early diversification of teleost fishes.</title>
        <authorList>
            <person name="Parey E."/>
            <person name="Louis A."/>
            <person name="Montfort J."/>
            <person name="Bouchez O."/>
            <person name="Roques C."/>
            <person name="Iampietro C."/>
            <person name="Lluch J."/>
            <person name="Castinel A."/>
            <person name="Donnadieu C."/>
            <person name="Desvignes T."/>
            <person name="Floi Bucao C."/>
            <person name="Jouanno E."/>
            <person name="Wen M."/>
            <person name="Mejri S."/>
            <person name="Dirks R."/>
            <person name="Jansen H."/>
            <person name="Henkel C."/>
            <person name="Chen W.J."/>
            <person name="Zahm M."/>
            <person name="Cabau C."/>
            <person name="Klopp C."/>
            <person name="Thompson A.W."/>
            <person name="Robinson-Rechavi M."/>
            <person name="Braasch I."/>
            <person name="Lecointre G."/>
            <person name="Bobe J."/>
            <person name="Postlethwait J.H."/>
            <person name="Berthelot C."/>
            <person name="Roest Crollius H."/>
            <person name="Guiguen Y."/>
        </authorList>
    </citation>
    <scope>NUCLEOTIDE SEQUENCE</scope>
    <source>
        <strain evidence="1">NC1722</strain>
    </source>
</reference>
<gene>
    <name evidence="1" type="ORF">AAFF_G00019000</name>
</gene>
<sequence length="203" mass="21929">METKEVGRAALSRDCSHALQERVLWQAEAAVPQHLRDISRDASERYARTARIDRVRALDREPEEESAGRHWGGLRVLKNRLSWSLPKHRCASQLQRVVGQGAALRVISVVVGRGILRGGAPGLPHQHSAQTPLASQRPVLSLHGHAGCLGAPDPLSRWHCARLLVDTRGCGSLACALFPPGWGVTPAWGTSHLSAGGRVSHAS</sequence>
<evidence type="ECO:0000313" key="2">
    <source>
        <dbReference type="Proteomes" id="UP001221898"/>
    </source>
</evidence>
<comment type="caution">
    <text evidence="1">The sequence shown here is derived from an EMBL/GenBank/DDBJ whole genome shotgun (WGS) entry which is preliminary data.</text>
</comment>
<dbReference type="AlphaFoldDB" id="A0AAD7S5H6"/>
<evidence type="ECO:0000313" key="1">
    <source>
        <dbReference type="EMBL" id="KAJ8396323.1"/>
    </source>
</evidence>
<protein>
    <submittedName>
        <fullName evidence="1">Uncharacterized protein</fullName>
    </submittedName>
</protein>
<dbReference type="Proteomes" id="UP001221898">
    <property type="component" value="Unassembled WGS sequence"/>
</dbReference>
<keyword evidence="2" id="KW-1185">Reference proteome</keyword>
<proteinExistence type="predicted"/>
<accession>A0AAD7S5H6</accession>